<proteinExistence type="predicted"/>
<accession>A0ABV0KV50</accession>
<dbReference type="EMBL" id="JAMPLM010000055">
    <property type="protein sequence ID" value="MEP1062160.1"/>
    <property type="molecule type" value="Genomic_DNA"/>
</dbReference>
<gene>
    <name evidence="1" type="ORF">NDI38_27685</name>
</gene>
<name>A0ABV0KV50_9CYAN</name>
<dbReference type="RefSeq" id="WP_190449960.1">
    <property type="nucleotide sequence ID" value="NZ_JAMPLM010000055.1"/>
</dbReference>
<evidence type="ECO:0000313" key="2">
    <source>
        <dbReference type="Proteomes" id="UP001476950"/>
    </source>
</evidence>
<sequence length="55" mass="6462">MALNQYEEGRRQERALTTLERTDYSTSAVFRKADSAWKLETIRSTNTLNYRNHAP</sequence>
<reference evidence="1 2" key="1">
    <citation type="submission" date="2022-04" db="EMBL/GenBank/DDBJ databases">
        <title>Positive selection, recombination, and allopatry shape intraspecific diversity of widespread and dominant cyanobacteria.</title>
        <authorList>
            <person name="Wei J."/>
            <person name="Shu W."/>
            <person name="Hu C."/>
        </authorList>
    </citation>
    <scope>NUCLEOTIDE SEQUENCE [LARGE SCALE GENOMIC DNA]</scope>
    <source>
        <strain evidence="1 2">AS-A4</strain>
    </source>
</reference>
<evidence type="ECO:0000313" key="1">
    <source>
        <dbReference type="EMBL" id="MEP1062160.1"/>
    </source>
</evidence>
<protein>
    <submittedName>
        <fullName evidence="1">Uncharacterized protein</fullName>
    </submittedName>
</protein>
<organism evidence="1 2">
    <name type="scientific">Stenomitos frigidus AS-A4</name>
    <dbReference type="NCBI Taxonomy" id="2933935"/>
    <lineage>
        <taxon>Bacteria</taxon>
        <taxon>Bacillati</taxon>
        <taxon>Cyanobacteriota</taxon>
        <taxon>Cyanophyceae</taxon>
        <taxon>Leptolyngbyales</taxon>
        <taxon>Leptolyngbyaceae</taxon>
        <taxon>Stenomitos</taxon>
    </lineage>
</organism>
<dbReference type="Proteomes" id="UP001476950">
    <property type="component" value="Unassembled WGS sequence"/>
</dbReference>
<keyword evidence="2" id="KW-1185">Reference proteome</keyword>
<comment type="caution">
    <text evidence="1">The sequence shown here is derived from an EMBL/GenBank/DDBJ whole genome shotgun (WGS) entry which is preliminary data.</text>
</comment>